<proteinExistence type="predicted"/>
<comment type="caution">
    <text evidence="1">The sequence shown here is derived from an EMBL/GenBank/DDBJ whole genome shotgun (WGS) entry which is preliminary data.</text>
</comment>
<organism evidence="1 2">
    <name type="scientific">Trichonephila inaurata madagascariensis</name>
    <dbReference type="NCBI Taxonomy" id="2747483"/>
    <lineage>
        <taxon>Eukaryota</taxon>
        <taxon>Metazoa</taxon>
        <taxon>Ecdysozoa</taxon>
        <taxon>Arthropoda</taxon>
        <taxon>Chelicerata</taxon>
        <taxon>Arachnida</taxon>
        <taxon>Araneae</taxon>
        <taxon>Araneomorphae</taxon>
        <taxon>Entelegynae</taxon>
        <taxon>Araneoidea</taxon>
        <taxon>Nephilidae</taxon>
        <taxon>Trichonephila</taxon>
        <taxon>Trichonephila inaurata</taxon>
    </lineage>
</organism>
<gene>
    <name evidence="1" type="ORF">TNIN_9871</name>
</gene>
<dbReference type="OrthoDB" id="6500995at2759"/>
<keyword evidence="2" id="KW-1185">Reference proteome</keyword>
<sequence>MISFRLPNYRSITSNRADEKPSKRSLVRLSLRCTHRSPGPYPNPPAAALRPLLCLKGNSPLGTKLDRETLRYDET</sequence>
<evidence type="ECO:0000313" key="1">
    <source>
        <dbReference type="EMBL" id="GFY77950.1"/>
    </source>
</evidence>
<name>A0A8X6YRN8_9ARAC</name>
<evidence type="ECO:0000313" key="2">
    <source>
        <dbReference type="Proteomes" id="UP000886998"/>
    </source>
</evidence>
<dbReference type="Proteomes" id="UP000886998">
    <property type="component" value="Unassembled WGS sequence"/>
</dbReference>
<accession>A0A8X6YRN8</accession>
<protein>
    <submittedName>
        <fullName evidence="1">Uncharacterized protein</fullName>
    </submittedName>
</protein>
<dbReference type="AlphaFoldDB" id="A0A8X6YRN8"/>
<dbReference type="EMBL" id="BMAV01022735">
    <property type="protein sequence ID" value="GFY77950.1"/>
    <property type="molecule type" value="Genomic_DNA"/>
</dbReference>
<reference evidence="1" key="1">
    <citation type="submission" date="2020-08" db="EMBL/GenBank/DDBJ databases">
        <title>Multicomponent nature underlies the extraordinary mechanical properties of spider dragline silk.</title>
        <authorList>
            <person name="Kono N."/>
            <person name="Nakamura H."/>
            <person name="Mori M."/>
            <person name="Yoshida Y."/>
            <person name="Ohtoshi R."/>
            <person name="Malay A.D."/>
            <person name="Moran D.A.P."/>
            <person name="Tomita M."/>
            <person name="Numata K."/>
            <person name="Arakawa K."/>
        </authorList>
    </citation>
    <scope>NUCLEOTIDE SEQUENCE</scope>
</reference>